<feature type="signal peptide" evidence="1">
    <location>
        <begin position="1"/>
        <end position="20"/>
    </location>
</feature>
<dbReference type="AlphaFoldDB" id="A0A8B8DG19"/>
<sequence>MLSLFFGKLIFLITCPLIEAFLITNPPSGHVRGECYTCNGIHIYICEQFSTPTHCAEDKPYCINDLINNKDGSRTLDKRCASKTECVQSWNGTSDRPECTGYDPSRYIADAFSCSFCCTTPLCNQNIVPRDLYTP</sequence>
<gene>
    <name evidence="3" type="primary">LOC111126372</name>
</gene>
<evidence type="ECO:0000256" key="1">
    <source>
        <dbReference type="SAM" id="SignalP"/>
    </source>
</evidence>
<dbReference type="GeneID" id="111126372"/>
<keyword evidence="1" id="KW-0732">Signal</keyword>
<dbReference type="KEGG" id="cvn:111126372"/>
<evidence type="ECO:0000313" key="2">
    <source>
        <dbReference type="Proteomes" id="UP000694844"/>
    </source>
</evidence>
<feature type="chain" id="PRO_5034581307" evidence="1">
    <location>
        <begin position="21"/>
        <end position="135"/>
    </location>
</feature>
<organism evidence="2 3">
    <name type="scientific">Crassostrea virginica</name>
    <name type="common">Eastern oyster</name>
    <dbReference type="NCBI Taxonomy" id="6565"/>
    <lineage>
        <taxon>Eukaryota</taxon>
        <taxon>Metazoa</taxon>
        <taxon>Spiralia</taxon>
        <taxon>Lophotrochozoa</taxon>
        <taxon>Mollusca</taxon>
        <taxon>Bivalvia</taxon>
        <taxon>Autobranchia</taxon>
        <taxon>Pteriomorphia</taxon>
        <taxon>Ostreida</taxon>
        <taxon>Ostreoidea</taxon>
        <taxon>Ostreidae</taxon>
        <taxon>Crassostrea</taxon>
    </lineage>
</organism>
<dbReference type="Proteomes" id="UP000694844">
    <property type="component" value="Chromosome 3"/>
</dbReference>
<proteinExistence type="predicted"/>
<evidence type="ECO:0000313" key="3">
    <source>
        <dbReference type="RefSeq" id="XP_022326650.1"/>
    </source>
</evidence>
<protein>
    <submittedName>
        <fullName evidence="3">Uncharacterized protein LOC111126372</fullName>
    </submittedName>
</protein>
<accession>A0A8B8DG19</accession>
<reference evidence="3" key="1">
    <citation type="submission" date="2025-08" db="UniProtKB">
        <authorList>
            <consortium name="RefSeq"/>
        </authorList>
    </citation>
    <scope>IDENTIFICATION</scope>
    <source>
        <tissue evidence="3">Whole sample</tissue>
    </source>
</reference>
<dbReference type="RefSeq" id="XP_022326650.1">
    <property type="nucleotide sequence ID" value="XM_022470942.1"/>
</dbReference>
<dbReference type="OrthoDB" id="6155160at2759"/>
<name>A0A8B8DG19_CRAVI</name>
<keyword evidence="2" id="KW-1185">Reference proteome</keyword>